<gene>
    <name evidence="1" type="ORF">MTBBW1_2020002</name>
</gene>
<dbReference type="RefSeq" id="WP_080807048.1">
    <property type="nucleotide sequence ID" value="NZ_LT828556.1"/>
</dbReference>
<evidence type="ECO:0008006" key="3">
    <source>
        <dbReference type="Google" id="ProtNLM"/>
    </source>
</evidence>
<reference evidence="1 2" key="1">
    <citation type="submission" date="2017-03" db="EMBL/GenBank/DDBJ databases">
        <authorList>
            <person name="Afonso C.L."/>
            <person name="Miller P.J."/>
            <person name="Scott M.A."/>
            <person name="Spackman E."/>
            <person name="Goraichik I."/>
            <person name="Dimitrov K.M."/>
            <person name="Suarez D.L."/>
            <person name="Swayne D.E."/>
        </authorList>
    </citation>
    <scope>NUCLEOTIDE SEQUENCE [LARGE SCALE GENOMIC DNA]</scope>
    <source>
        <strain evidence="1">PRJEB14757</strain>
    </source>
</reference>
<dbReference type="Proteomes" id="UP000191931">
    <property type="component" value="Unassembled WGS sequence"/>
</dbReference>
<evidence type="ECO:0000313" key="1">
    <source>
        <dbReference type="EMBL" id="SLM29907.1"/>
    </source>
</evidence>
<evidence type="ECO:0000313" key="2">
    <source>
        <dbReference type="Proteomes" id="UP000191931"/>
    </source>
</evidence>
<organism evidence="1 2">
    <name type="scientific">Desulfamplus magnetovallimortis</name>
    <dbReference type="NCBI Taxonomy" id="1246637"/>
    <lineage>
        <taxon>Bacteria</taxon>
        <taxon>Pseudomonadati</taxon>
        <taxon>Thermodesulfobacteriota</taxon>
        <taxon>Desulfobacteria</taxon>
        <taxon>Desulfobacterales</taxon>
        <taxon>Desulfobacteraceae</taxon>
        <taxon>Desulfamplus</taxon>
    </lineage>
</organism>
<proteinExistence type="predicted"/>
<accession>A0A1W1HBN9</accession>
<name>A0A1W1HBN9_9BACT</name>
<keyword evidence="2" id="KW-1185">Reference proteome</keyword>
<protein>
    <recommendedName>
        <fullName evidence="3">Peptidase MA-like domain-containing protein</fullName>
    </recommendedName>
</protein>
<dbReference type="AlphaFoldDB" id="A0A1W1HBN9"/>
<dbReference type="OrthoDB" id="5420771at2"/>
<dbReference type="EMBL" id="FWEV01000116">
    <property type="protein sequence ID" value="SLM29907.1"/>
    <property type="molecule type" value="Genomic_DNA"/>
</dbReference>
<sequence>MRIKVLFAYVTAALVISGTFSLPPLRAASGKWNLLETKYVKIYYQNQEDIEMFDKKIDYDMDSQGFGFFGNKRSGADFEDELKKKIDSLYERVQAILDMRKAMKKVSVKIYTDENALWDAYEAIYQKRKQLRAWYIFEYHTVYVNREDLNEGILAHEIAHAVIDNYLDVRPPAATAEILARYVDMHLFED</sequence>
<dbReference type="STRING" id="1246637.MTBBW1_2020002"/>